<protein>
    <submittedName>
        <fullName evidence="2">Uncharacterized protein</fullName>
    </submittedName>
</protein>
<evidence type="ECO:0000313" key="1">
    <source>
        <dbReference type="Proteomes" id="UP000887565"/>
    </source>
</evidence>
<dbReference type="Proteomes" id="UP000887565">
    <property type="component" value="Unplaced"/>
</dbReference>
<dbReference type="AlphaFoldDB" id="A0A915I2R2"/>
<reference evidence="2" key="1">
    <citation type="submission" date="2022-11" db="UniProtKB">
        <authorList>
            <consortium name="WormBaseParasite"/>
        </authorList>
    </citation>
    <scope>IDENTIFICATION</scope>
</reference>
<proteinExistence type="predicted"/>
<accession>A0A915I2R2</accession>
<name>A0A915I2R2_ROMCU</name>
<keyword evidence="1" id="KW-1185">Reference proteome</keyword>
<organism evidence="1 2">
    <name type="scientific">Romanomermis culicivorax</name>
    <name type="common">Nematode worm</name>
    <dbReference type="NCBI Taxonomy" id="13658"/>
    <lineage>
        <taxon>Eukaryota</taxon>
        <taxon>Metazoa</taxon>
        <taxon>Ecdysozoa</taxon>
        <taxon>Nematoda</taxon>
        <taxon>Enoplea</taxon>
        <taxon>Dorylaimia</taxon>
        <taxon>Mermithida</taxon>
        <taxon>Mermithoidea</taxon>
        <taxon>Mermithidae</taxon>
        <taxon>Romanomermis</taxon>
    </lineage>
</organism>
<dbReference type="WBParaSite" id="nRc.2.0.1.t08125-RA">
    <property type="protein sequence ID" value="nRc.2.0.1.t08125-RA"/>
    <property type="gene ID" value="nRc.2.0.1.g08125"/>
</dbReference>
<evidence type="ECO:0000313" key="2">
    <source>
        <dbReference type="WBParaSite" id="nRc.2.0.1.t08125-RA"/>
    </source>
</evidence>
<sequence>MIKHQDAFSHHNSYVITYATASDGSEILLESKLTIGAVHHQKDEDKLCNDQFLVILYLILNERGDVQRKRDMNIRRSNKYEMDDRLLIDKLYECLQIEKTRFIASKSRFYEKRACK</sequence>